<protein>
    <submittedName>
        <fullName evidence="1">Uncharacterized protein</fullName>
    </submittedName>
</protein>
<sequence length="208" mass="22396">MLNQDMAQAVDRWKIELAGYHLLHFAKVQKVNQVPGLHTKSIPLATVDLQLLDDQLKPLINKLGLPLDDFRMVPLARFSRHLSDPPSKGDTVLVAFVNGLASSAVVLAVLHDKQTVLQKEGVLELSGADQIKIGASLTTMDNAVLFKPLEAIINALADAVDALGQAGNLGGPLPGYPVMLEKLITVKAQLLLLKSEVQLGKLTKLPLP</sequence>
<organism evidence="1 2">
    <name type="scientific">Candidatus Lambdaproteobacteria bacterium RIFOXYD2_FULL_50_16</name>
    <dbReference type="NCBI Taxonomy" id="1817772"/>
    <lineage>
        <taxon>Bacteria</taxon>
        <taxon>Pseudomonadati</taxon>
        <taxon>Pseudomonadota</taxon>
        <taxon>Candidatus Lambdaproteobacteria</taxon>
    </lineage>
</organism>
<proteinExistence type="predicted"/>
<dbReference type="AlphaFoldDB" id="A0A1F6G884"/>
<dbReference type="EMBL" id="MFNE01000039">
    <property type="protein sequence ID" value="OGG94322.1"/>
    <property type="molecule type" value="Genomic_DNA"/>
</dbReference>
<gene>
    <name evidence="1" type="ORF">A2527_00525</name>
</gene>
<evidence type="ECO:0000313" key="1">
    <source>
        <dbReference type="EMBL" id="OGG94322.1"/>
    </source>
</evidence>
<reference evidence="1 2" key="1">
    <citation type="journal article" date="2016" name="Nat. Commun.">
        <title>Thousands of microbial genomes shed light on interconnected biogeochemical processes in an aquifer system.</title>
        <authorList>
            <person name="Anantharaman K."/>
            <person name="Brown C.T."/>
            <person name="Hug L.A."/>
            <person name="Sharon I."/>
            <person name="Castelle C.J."/>
            <person name="Probst A.J."/>
            <person name="Thomas B.C."/>
            <person name="Singh A."/>
            <person name="Wilkins M.J."/>
            <person name="Karaoz U."/>
            <person name="Brodie E.L."/>
            <person name="Williams K.H."/>
            <person name="Hubbard S.S."/>
            <person name="Banfield J.F."/>
        </authorList>
    </citation>
    <scope>NUCLEOTIDE SEQUENCE [LARGE SCALE GENOMIC DNA]</scope>
</reference>
<evidence type="ECO:0000313" key="2">
    <source>
        <dbReference type="Proteomes" id="UP000178449"/>
    </source>
</evidence>
<dbReference type="STRING" id="1817772.A2527_00525"/>
<dbReference type="Proteomes" id="UP000178449">
    <property type="component" value="Unassembled WGS sequence"/>
</dbReference>
<comment type="caution">
    <text evidence="1">The sequence shown here is derived from an EMBL/GenBank/DDBJ whole genome shotgun (WGS) entry which is preliminary data.</text>
</comment>
<accession>A0A1F6G884</accession>
<name>A0A1F6G884_9PROT</name>